<name>A0A085Z479_9FLAO</name>
<dbReference type="AlphaFoldDB" id="A0A085Z479"/>
<keyword evidence="3" id="KW-1185">Reference proteome</keyword>
<comment type="caution">
    <text evidence="2">The sequence shown here is derived from an EMBL/GenBank/DDBJ whole genome shotgun (WGS) entry which is preliminary data.</text>
</comment>
<dbReference type="Proteomes" id="UP000028713">
    <property type="component" value="Unassembled WGS sequence"/>
</dbReference>
<gene>
    <name evidence="2" type="ORF">IX39_00760</name>
</gene>
<feature type="chain" id="PRO_5001800438" evidence="1">
    <location>
        <begin position="21"/>
        <end position="227"/>
    </location>
</feature>
<evidence type="ECO:0000256" key="1">
    <source>
        <dbReference type="SAM" id="SignalP"/>
    </source>
</evidence>
<proteinExistence type="predicted"/>
<accession>A0A085Z479</accession>
<evidence type="ECO:0000313" key="2">
    <source>
        <dbReference type="EMBL" id="KFE99242.1"/>
    </source>
</evidence>
<organism evidence="2 3">
    <name type="scientific">Chryseobacterium formosense</name>
    <dbReference type="NCBI Taxonomy" id="236814"/>
    <lineage>
        <taxon>Bacteria</taxon>
        <taxon>Pseudomonadati</taxon>
        <taxon>Bacteroidota</taxon>
        <taxon>Flavobacteriia</taxon>
        <taxon>Flavobacteriales</taxon>
        <taxon>Weeksellaceae</taxon>
        <taxon>Chryseobacterium group</taxon>
        <taxon>Chryseobacterium</taxon>
    </lineage>
</organism>
<reference evidence="2 3" key="1">
    <citation type="submission" date="2014-07" db="EMBL/GenBank/DDBJ databases">
        <title>Genome of Chryseobacterium formosense LMG 24722.</title>
        <authorList>
            <person name="Pipes S.E."/>
            <person name="Stropko S.J."/>
            <person name="Newman J.D."/>
        </authorList>
    </citation>
    <scope>NUCLEOTIDE SEQUENCE [LARGE SCALE GENOMIC DNA]</scope>
    <source>
        <strain evidence="2 3">LMG 24722</strain>
    </source>
</reference>
<feature type="signal peptide" evidence="1">
    <location>
        <begin position="1"/>
        <end position="20"/>
    </location>
</feature>
<keyword evidence="1" id="KW-0732">Signal</keyword>
<dbReference type="RefSeq" id="WP_034672514.1">
    <property type="nucleotide sequence ID" value="NZ_FPAP01000007.1"/>
</dbReference>
<evidence type="ECO:0000313" key="3">
    <source>
        <dbReference type="Proteomes" id="UP000028713"/>
    </source>
</evidence>
<dbReference type="EMBL" id="JPRP01000001">
    <property type="protein sequence ID" value="KFE99242.1"/>
    <property type="molecule type" value="Genomic_DNA"/>
</dbReference>
<protein>
    <submittedName>
        <fullName evidence="2">Molecular chaperone GroES</fullName>
    </submittedName>
</protein>
<dbReference type="eggNOG" id="ENOG5030S7D">
    <property type="taxonomic scope" value="Bacteria"/>
</dbReference>
<dbReference type="STRING" id="236814.IX39_00760"/>
<sequence length="227" mass="25843">MNIKTFTVCIFMFAAVMISAQNIFLTKVEKTKENKDKYLIKIDPKNSSAEYLGEIDVQGFSNDDMDVFYRIYNKAKEIGANAFAFQPFETVDEKNQSFNPSNYKMKLYYISKEEYSKPSDEIYLFSSSAKSQTISINKKDYVLPSRSFTVLKTIPGEIYTISTKKLLGSTIKVSGKPESTAQYYQVSSLKVRSNTFGEPGINLKSGDIIGLDRSFGDFLRMIYTENK</sequence>